<evidence type="ECO:0000256" key="1">
    <source>
        <dbReference type="ARBA" id="ARBA00010497"/>
    </source>
</evidence>
<evidence type="ECO:0000256" key="11">
    <source>
        <dbReference type="ARBA" id="ARBA00050225"/>
    </source>
</evidence>
<evidence type="ECO:0000313" key="16">
    <source>
        <dbReference type="EMBL" id="VDP08311.1"/>
    </source>
</evidence>
<evidence type="ECO:0000256" key="4">
    <source>
        <dbReference type="ARBA" id="ARBA00022553"/>
    </source>
</evidence>
<evidence type="ECO:0000256" key="7">
    <source>
        <dbReference type="ARBA" id="ARBA00022723"/>
    </source>
</evidence>
<dbReference type="Pfam" id="PF00432">
    <property type="entry name" value="Prenyltrans"/>
    <property type="match status" value="1"/>
</dbReference>
<dbReference type="GO" id="GO:0004660">
    <property type="term" value="F:protein farnesyltransferase activity"/>
    <property type="evidence" value="ECO:0007669"/>
    <property type="project" value="UniProtKB-UniRule"/>
</dbReference>
<dbReference type="FunFam" id="1.50.10.20:FF:000007">
    <property type="entry name" value="Protein farnesyltransferase subunit beta"/>
    <property type="match status" value="1"/>
</dbReference>
<dbReference type="InterPro" id="IPR008930">
    <property type="entry name" value="Terpenoid_cyclase/PrenylTrfase"/>
</dbReference>
<comment type="function">
    <text evidence="14">Catalyzes the transfer of a farnesyl moiety from farnesyl diphosphate to a cysteine at the fourth position from the C-terminus of several proteins. The beta subunit is responsible for peptide-binding.</text>
</comment>
<comment type="subunit">
    <text evidence="13">Heterodimer of FNTA and FNTB.</text>
</comment>
<dbReference type="GO" id="GO:0005965">
    <property type="term" value="C:protein farnesyltransferase complex"/>
    <property type="evidence" value="ECO:0007669"/>
    <property type="project" value="UniProtKB-UniRule"/>
</dbReference>
<protein>
    <recommendedName>
        <fullName evidence="3 14">Protein farnesyltransferase subunit beta</fullName>
        <shortName evidence="14">FTase-beta</shortName>
        <ecNumber evidence="2 14">2.5.1.58</ecNumber>
    </recommendedName>
</protein>
<keyword evidence="17" id="KW-1185">Reference proteome</keyword>
<dbReference type="GO" id="GO:0006629">
    <property type="term" value="P:lipid metabolic process"/>
    <property type="evidence" value="ECO:0007669"/>
    <property type="project" value="UniProtKB-KW"/>
</dbReference>
<dbReference type="PANTHER" id="PTHR11774">
    <property type="entry name" value="GERANYLGERANYL TRANSFERASE TYPE BETA SUBUNIT"/>
    <property type="match status" value="1"/>
</dbReference>
<comment type="cofactor">
    <cofactor evidence="14">
        <name>Zn(2+)</name>
        <dbReference type="ChEBI" id="CHEBI:29105"/>
    </cofactor>
    <text evidence="14">Binds 1 zinc ion per subunit.</text>
</comment>
<evidence type="ECO:0000256" key="3">
    <source>
        <dbReference type="ARBA" id="ARBA00015798"/>
    </source>
</evidence>
<dbReference type="OrthoDB" id="10261146at2759"/>
<keyword evidence="9 14" id="KW-0862">Zinc</keyword>
<dbReference type="CDD" id="cd02893">
    <property type="entry name" value="FTase"/>
    <property type="match status" value="1"/>
</dbReference>
<evidence type="ECO:0000313" key="17">
    <source>
        <dbReference type="Proteomes" id="UP000270296"/>
    </source>
</evidence>
<evidence type="ECO:0000256" key="2">
    <source>
        <dbReference type="ARBA" id="ARBA00012702"/>
    </source>
</evidence>
<evidence type="ECO:0000256" key="10">
    <source>
        <dbReference type="ARBA" id="ARBA00023098"/>
    </source>
</evidence>
<reference evidence="18" key="1">
    <citation type="submission" date="2016-06" db="UniProtKB">
        <authorList>
            <consortium name="WormBaseParasite"/>
        </authorList>
    </citation>
    <scope>IDENTIFICATION</scope>
</reference>
<comment type="subunit">
    <text evidence="14">Heterodimer of an alpha and a beta subunit.</text>
</comment>
<feature type="domain" description="Prenyltransferase alpha-alpha toroid" evidence="15">
    <location>
        <begin position="71"/>
        <end position="382"/>
    </location>
</feature>
<keyword evidence="10" id="KW-0443">Lipid metabolism</keyword>
<dbReference type="Gene3D" id="1.50.10.20">
    <property type="match status" value="1"/>
</dbReference>
<evidence type="ECO:0000256" key="13">
    <source>
        <dbReference type="ARBA" id="ARBA00064192"/>
    </source>
</evidence>
<name>A0A183IQ93_9BILA</name>
<organism evidence="18">
    <name type="scientific">Soboliphyme baturini</name>
    <dbReference type="NCBI Taxonomy" id="241478"/>
    <lineage>
        <taxon>Eukaryota</taxon>
        <taxon>Metazoa</taxon>
        <taxon>Ecdysozoa</taxon>
        <taxon>Nematoda</taxon>
        <taxon>Enoplea</taxon>
        <taxon>Dorylaimia</taxon>
        <taxon>Dioctophymatida</taxon>
        <taxon>Dioctophymatoidea</taxon>
        <taxon>Soboliphymatidae</taxon>
        <taxon>Soboliphyme</taxon>
    </lineage>
</organism>
<gene>
    <name evidence="16" type="ORF">SBAD_LOCUS5790</name>
</gene>
<keyword evidence="4" id="KW-0597">Phosphoprotein</keyword>
<evidence type="ECO:0000256" key="5">
    <source>
        <dbReference type="ARBA" id="ARBA00022602"/>
    </source>
</evidence>
<dbReference type="AlphaFoldDB" id="A0A183IQ93"/>
<dbReference type="EC" id="2.5.1.58" evidence="2 14"/>
<sequence>MHHSGSSAKFPSEPLQFYHFSKKYRIDDDNFFTFTSVEQVKYFRLVSAFDCIYKIHFSVGLRNWFPTLLRDSHGLDASRTWTLYWILHSLDLLDEPLTAEMAVRAVRFIRCCQSPVGGYGGGPGQMAHLATTYASVMVLCIVGTKEAYDSIDRAKLYSFLKSMKQTDGGFSMHEGGEVDIRGAYCAAAVAKMTNIMTPELFDKTAEWIISCQTYEGGFSAVPDCEAHGGYTFCGIAGLLLLGREQLCHTKSLLKWLANRQMRFEGGFNGRTNKLVDGCYSFWQAACFPAMHKMFIKDDPKKYASLQWIFDSQALQNYILICCQYPLGGLIDKPGKNRDYYHTCYNLSGLSIAQHFDMEGNVASFVVGSDSNKLVENDAIYNITLRRSKEAQCYFETLSLPS</sequence>
<dbReference type="WBParaSite" id="SBAD_0000602001-mRNA-1">
    <property type="protein sequence ID" value="SBAD_0000602001-mRNA-1"/>
    <property type="gene ID" value="SBAD_0000602001"/>
</dbReference>
<dbReference type="InterPro" id="IPR026872">
    <property type="entry name" value="FTB"/>
</dbReference>
<keyword evidence="6 14" id="KW-0808">Transferase</keyword>
<dbReference type="InterPro" id="IPR045089">
    <property type="entry name" value="PGGT1B-like"/>
</dbReference>
<dbReference type="SUPFAM" id="SSF48239">
    <property type="entry name" value="Terpenoid cyclases/Protein prenyltransferases"/>
    <property type="match status" value="1"/>
</dbReference>
<dbReference type="PANTHER" id="PTHR11774:SF6">
    <property type="entry name" value="PROTEIN FARNESYLTRANSFERASE SUBUNIT BETA"/>
    <property type="match status" value="1"/>
</dbReference>
<accession>A0A183IQ93</accession>
<evidence type="ECO:0000256" key="6">
    <source>
        <dbReference type="ARBA" id="ARBA00022679"/>
    </source>
</evidence>
<dbReference type="InterPro" id="IPR001330">
    <property type="entry name" value="Prenyltrans"/>
</dbReference>
<dbReference type="GO" id="GO:0097354">
    <property type="term" value="P:prenylation"/>
    <property type="evidence" value="ECO:0007669"/>
    <property type="project" value="UniProtKB-UniRule"/>
</dbReference>
<evidence type="ECO:0000256" key="12">
    <source>
        <dbReference type="ARBA" id="ARBA00055850"/>
    </source>
</evidence>
<comment type="similarity">
    <text evidence="1 14">Belongs to the protein prenyltransferase subunit beta family.</text>
</comment>
<dbReference type="Proteomes" id="UP000270296">
    <property type="component" value="Unassembled WGS sequence"/>
</dbReference>
<evidence type="ECO:0000256" key="9">
    <source>
        <dbReference type="ARBA" id="ARBA00022833"/>
    </source>
</evidence>
<proteinExistence type="inferred from homology"/>
<comment type="function">
    <text evidence="12">Essential subunit of the farnesyltransferase complex. Catalyzes the transfer of a farnesyl moiety from farnesyl diphosphate to a cysteine at the fourth position from the C-terminus of several proteins having the C-terminal sequence Cys-aliphatic-aliphatic-X.</text>
</comment>
<comment type="catalytic activity">
    <reaction evidence="11">
        <text>L-cysteinyl-[protein] + (2E,6E)-farnesyl diphosphate = S-(2E,6E)-farnesyl-L-cysteinyl-[protein] + diphosphate</text>
        <dbReference type="Rhea" id="RHEA:13345"/>
        <dbReference type="Rhea" id="RHEA-COMP:10131"/>
        <dbReference type="Rhea" id="RHEA-COMP:11535"/>
        <dbReference type="ChEBI" id="CHEBI:29950"/>
        <dbReference type="ChEBI" id="CHEBI:33019"/>
        <dbReference type="ChEBI" id="CHEBI:86019"/>
        <dbReference type="ChEBI" id="CHEBI:175763"/>
        <dbReference type="EC" id="2.5.1.58"/>
    </reaction>
</comment>
<keyword evidence="8" id="KW-0677">Repeat</keyword>
<reference evidence="16 17" key="2">
    <citation type="submission" date="2018-11" db="EMBL/GenBank/DDBJ databases">
        <authorList>
            <consortium name="Pathogen Informatics"/>
        </authorList>
    </citation>
    <scope>NUCLEOTIDE SEQUENCE [LARGE SCALE GENOMIC DNA]</scope>
</reference>
<evidence type="ECO:0000313" key="18">
    <source>
        <dbReference type="WBParaSite" id="SBAD_0000602001-mRNA-1"/>
    </source>
</evidence>
<dbReference type="EMBL" id="UZAM01009250">
    <property type="protein sequence ID" value="VDP08311.1"/>
    <property type="molecule type" value="Genomic_DNA"/>
</dbReference>
<evidence type="ECO:0000256" key="8">
    <source>
        <dbReference type="ARBA" id="ARBA00022737"/>
    </source>
</evidence>
<keyword evidence="7 14" id="KW-0479">Metal-binding</keyword>
<dbReference type="GO" id="GO:0008270">
    <property type="term" value="F:zinc ion binding"/>
    <property type="evidence" value="ECO:0007669"/>
    <property type="project" value="UniProtKB-UniRule"/>
</dbReference>
<keyword evidence="5 14" id="KW-0637">Prenyltransferase</keyword>
<evidence type="ECO:0000259" key="15">
    <source>
        <dbReference type="Pfam" id="PF00432"/>
    </source>
</evidence>
<evidence type="ECO:0000256" key="14">
    <source>
        <dbReference type="RuleBase" id="RU365056"/>
    </source>
</evidence>